<keyword evidence="1" id="KW-0805">Transcription regulation</keyword>
<dbReference type="SMART" id="SM00344">
    <property type="entry name" value="HTH_ASNC"/>
    <property type="match status" value="1"/>
</dbReference>
<evidence type="ECO:0000313" key="6">
    <source>
        <dbReference type="EMBL" id="TJZ85966.1"/>
    </source>
</evidence>
<dbReference type="GO" id="GO:0005829">
    <property type="term" value="C:cytosol"/>
    <property type="evidence" value="ECO:0007669"/>
    <property type="project" value="TreeGrafter"/>
</dbReference>
<name>A0A4U0QVB0_9RHOB</name>
<feature type="compositionally biased region" description="Basic residues" evidence="4">
    <location>
        <begin position="1"/>
        <end position="11"/>
    </location>
</feature>
<dbReference type="PRINTS" id="PR00033">
    <property type="entry name" value="HTHASNC"/>
</dbReference>
<dbReference type="InterPro" id="IPR000485">
    <property type="entry name" value="AsnC-type_HTH_dom"/>
</dbReference>
<keyword evidence="7" id="KW-1185">Reference proteome</keyword>
<dbReference type="OrthoDB" id="8085200at2"/>
<evidence type="ECO:0000256" key="1">
    <source>
        <dbReference type="ARBA" id="ARBA00023015"/>
    </source>
</evidence>
<dbReference type="Gene3D" id="3.30.70.920">
    <property type="match status" value="1"/>
</dbReference>
<keyword evidence="3" id="KW-0804">Transcription</keyword>
<dbReference type="InterPro" id="IPR019888">
    <property type="entry name" value="Tscrpt_reg_AsnC-like"/>
</dbReference>
<reference evidence="6 7" key="1">
    <citation type="submission" date="2019-04" db="EMBL/GenBank/DDBJ databases">
        <authorList>
            <person name="Li J."/>
        </authorList>
    </citation>
    <scope>NUCLEOTIDE SEQUENCE [LARGE SCALE GENOMIC DNA]</scope>
    <source>
        <strain evidence="6 7">CCTCC AB2016182</strain>
    </source>
</reference>
<dbReference type="GO" id="GO:0006355">
    <property type="term" value="P:regulation of DNA-templated transcription"/>
    <property type="evidence" value="ECO:0007669"/>
    <property type="project" value="UniProtKB-ARBA"/>
</dbReference>
<dbReference type="SUPFAM" id="SSF46785">
    <property type="entry name" value="Winged helix' DNA-binding domain"/>
    <property type="match status" value="1"/>
</dbReference>
<evidence type="ECO:0000256" key="4">
    <source>
        <dbReference type="SAM" id="MobiDB-lite"/>
    </source>
</evidence>
<feature type="region of interest" description="Disordered" evidence="4">
    <location>
        <begin position="1"/>
        <end position="24"/>
    </location>
</feature>
<dbReference type="Pfam" id="PF13412">
    <property type="entry name" value="HTH_24"/>
    <property type="match status" value="1"/>
</dbReference>
<dbReference type="PANTHER" id="PTHR30154">
    <property type="entry name" value="LEUCINE-RESPONSIVE REGULATORY PROTEIN"/>
    <property type="match status" value="1"/>
</dbReference>
<feature type="domain" description="HTH asnC-type" evidence="5">
    <location>
        <begin position="31"/>
        <end position="92"/>
    </location>
</feature>
<dbReference type="AlphaFoldDB" id="A0A4U0QVB0"/>
<sequence>MARRIARRGRIDKRPARGNMRPMIPPRSLRLDDRDIAILAVLSREGRITKTDLAARVNLSPTPCWDRMRRLEQAGLIRGYRAQIDLGLLGPHVQVFVTVELDQHRSESFQRFEAVIARMDAVTGCWAIGGGFDYLMSVIAPDVAAFQGVMDALLDSGAGVRRYFSYIVTKPVKDQPALGAMLEHHRLEG</sequence>
<organism evidence="6 7">
    <name type="scientific">Paracoccus hibiscisoli</name>
    <dbReference type="NCBI Taxonomy" id="2023261"/>
    <lineage>
        <taxon>Bacteria</taxon>
        <taxon>Pseudomonadati</taxon>
        <taxon>Pseudomonadota</taxon>
        <taxon>Alphaproteobacteria</taxon>
        <taxon>Rhodobacterales</taxon>
        <taxon>Paracoccaceae</taxon>
        <taxon>Paracoccus</taxon>
    </lineage>
</organism>
<evidence type="ECO:0000313" key="7">
    <source>
        <dbReference type="Proteomes" id="UP000306223"/>
    </source>
</evidence>
<dbReference type="GO" id="GO:0043200">
    <property type="term" value="P:response to amino acid"/>
    <property type="evidence" value="ECO:0007669"/>
    <property type="project" value="TreeGrafter"/>
</dbReference>
<dbReference type="GO" id="GO:0043565">
    <property type="term" value="F:sequence-specific DNA binding"/>
    <property type="evidence" value="ECO:0007669"/>
    <property type="project" value="InterPro"/>
</dbReference>
<dbReference type="Pfam" id="PF01037">
    <property type="entry name" value="AsnC_trans_reg"/>
    <property type="match status" value="1"/>
</dbReference>
<dbReference type="CDD" id="cd00090">
    <property type="entry name" value="HTH_ARSR"/>
    <property type="match status" value="1"/>
</dbReference>
<evidence type="ECO:0000259" key="5">
    <source>
        <dbReference type="PROSITE" id="PS50956"/>
    </source>
</evidence>
<dbReference type="SUPFAM" id="SSF54909">
    <property type="entry name" value="Dimeric alpha+beta barrel"/>
    <property type="match status" value="1"/>
</dbReference>
<evidence type="ECO:0000256" key="2">
    <source>
        <dbReference type="ARBA" id="ARBA00023125"/>
    </source>
</evidence>
<dbReference type="Proteomes" id="UP000306223">
    <property type="component" value="Unassembled WGS sequence"/>
</dbReference>
<keyword evidence="2" id="KW-0238">DNA-binding</keyword>
<dbReference type="EMBL" id="SUNH01000007">
    <property type="protein sequence ID" value="TJZ85966.1"/>
    <property type="molecule type" value="Genomic_DNA"/>
</dbReference>
<dbReference type="InterPro" id="IPR019887">
    <property type="entry name" value="Tscrpt_reg_AsnC/Lrp_C"/>
</dbReference>
<dbReference type="InterPro" id="IPR011008">
    <property type="entry name" value="Dimeric_a/b-barrel"/>
</dbReference>
<dbReference type="PANTHER" id="PTHR30154:SF34">
    <property type="entry name" value="TRANSCRIPTIONAL REGULATOR AZLB"/>
    <property type="match status" value="1"/>
</dbReference>
<dbReference type="Gene3D" id="1.10.10.10">
    <property type="entry name" value="Winged helix-like DNA-binding domain superfamily/Winged helix DNA-binding domain"/>
    <property type="match status" value="1"/>
</dbReference>
<dbReference type="InterPro" id="IPR036388">
    <property type="entry name" value="WH-like_DNA-bd_sf"/>
</dbReference>
<comment type="caution">
    <text evidence="6">The sequence shown here is derived from an EMBL/GenBank/DDBJ whole genome shotgun (WGS) entry which is preliminary data.</text>
</comment>
<protein>
    <submittedName>
        <fullName evidence="6">Lrp/AsnC family transcriptional regulator</fullName>
    </submittedName>
</protein>
<evidence type="ECO:0000256" key="3">
    <source>
        <dbReference type="ARBA" id="ARBA00023163"/>
    </source>
</evidence>
<dbReference type="InterPro" id="IPR011991">
    <property type="entry name" value="ArsR-like_HTH"/>
</dbReference>
<dbReference type="InterPro" id="IPR036390">
    <property type="entry name" value="WH_DNA-bd_sf"/>
</dbReference>
<accession>A0A4U0QVB0</accession>
<proteinExistence type="predicted"/>
<gene>
    <name evidence="6" type="ORF">FA740_06100</name>
</gene>
<dbReference type="PROSITE" id="PS50956">
    <property type="entry name" value="HTH_ASNC_2"/>
    <property type="match status" value="1"/>
</dbReference>